<accession>C1FDG9</accession>
<proteinExistence type="predicted"/>
<evidence type="ECO:0000313" key="9">
    <source>
        <dbReference type="EMBL" id="ACO68389.1"/>
    </source>
</evidence>
<feature type="domain" description="Spindle assembly abnormal protein 6 N-terminal" evidence="8">
    <location>
        <begin position="27"/>
        <end position="174"/>
    </location>
</feature>
<evidence type="ECO:0000313" key="10">
    <source>
        <dbReference type="Proteomes" id="UP000002009"/>
    </source>
</evidence>
<evidence type="ECO:0000256" key="5">
    <source>
        <dbReference type="ARBA" id="ARBA00023306"/>
    </source>
</evidence>
<evidence type="ECO:0000256" key="7">
    <source>
        <dbReference type="SAM" id="MobiDB-lite"/>
    </source>
</evidence>
<evidence type="ECO:0000256" key="6">
    <source>
        <dbReference type="SAM" id="Coils"/>
    </source>
</evidence>
<gene>
    <name evidence="9" type="ORF">MICPUN_114017</name>
</gene>
<dbReference type="OMA" id="HMAMKIK"/>
<evidence type="ECO:0000256" key="2">
    <source>
        <dbReference type="ARBA" id="ARBA00022490"/>
    </source>
</evidence>
<sequence>MSENPRMPTGRVDSEAWASSIIANASVLFQKSIPVCCKGPGQTPEKVEELSFRILLGFDRERQTKASNSDFSSRAQVLCVQVSSETDPFFFHHLEVSEEEFQALKTEQSILVDFVRFPQKFIELLEACMQRRDDVRPKFLAIMRVGESFAPDFSNLGIVETNDFKHLSHISLRLKQGSDAAIKHYLAARVMELRCDRGKMIQRNENNAAQLKYLSRKLEDSAAEVSLQRQMFQKSEEAMQSRLDELSVNLKTAAMKELENTRKKLESERKTSEAAMRSAIESLTSRNCELDNQVRDLMETKFKLDSRLSDVVSRLHMAENELKTSSGMSPEMKINIVLYKTDRHERAKNTAQHDLRVEWLEQQIKDKEDLIASMNGRLRSAESRESSTESALEDARATAARAEDRVSASAGEIRKGNQIIERLQAELRSAKAKARLKAAIIAQQEKLLNERQDVLDKSARKLSDLNRAAETSSSEVNRLRKIVDDQRLKLEESQTLLASNQQMIQWLNSQVNDAQLGRLRLRSASAFGPSTPARP</sequence>
<dbReference type="EMBL" id="CP001574">
    <property type="protein sequence ID" value="ACO68389.1"/>
    <property type="molecule type" value="Genomic_DNA"/>
</dbReference>
<keyword evidence="3 6" id="KW-0175">Coiled coil</keyword>
<evidence type="ECO:0000259" key="8">
    <source>
        <dbReference type="Pfam" id="PF16531"/>
    </source>
</evidence>
<feature type="compositionally biased region" description="Basic and acidic residues" evidence="7">
    <location>
        <begin position="379"/>
        <end position="403"/>
    </location>
</feature>
<keyword evidence="10" id="KW-1185">Reference proteome</keyword>
<dbReference type="RefSeq" id="XP_002507131.1">
    <property type="nucleotide sequence ID" value="XM_002507085.1"/>
</dbReference>
<feature type="coiled-coil region" evidence="6">
    <location>
        <begin position="248"/>
        <end position="282"/>
    </location>
</feature>
<dbReference type="KEGG" id="mis:MICPUN_114017"/>
<keyword evidence="2" id="KW-0963">Cytoplasm</keyword>
<dbReference type="eggNOG" id="ENOG502QQ4W">
    <property type="taxonomic scope" value="Eukaryota"/>
</dbReference>
<protein>
    <submittedName>
        <fullName evidence="9">Centrosome protein SAS6</fullName>
    </submittedName>
</protein>
<dbReference type="Pfam" id="PF16531">
    <property type="entry name" value="SAS-6_N"/>
    <property type="match status" value="1"/>
</dbReference>
<dbReference type="PANTHER" id="PTHR44281:SF2">
    <property type="entry name" value="SPINDLE ASSEMBLY ABNORMAL PROTEIN 6 HOMOLOG"/>
    <property type="match status" value="1"/>
</dbReference>
<dbReference type="Proteomes" id="UP000002009">
    <property type="component" value="Chromosome 1"/>
</dbReference>
<dbReference type="AlphaFoldDB" id="C1FDG9"/>
<reference evidence="9 10" key="1">
    <citation type="journal article" date="2009" name="Science">
        <title>Green evolution and dynamic adaptations revealed by genomes of the marine picoeukaryotes Micromonas.</title>
        <authorList>
            <person name="Worden A.Z."/>
            <person name="Lee J.H."/>
            <person name="Mock T."/>
            <person name="Rouze P."/>
            <person name="Simmons M.P."/>
            <person name="Aerts A.L."/>
            <person name="Allen A.E."/>
            <person name="Cuvelier M.L."/>
            <person name="Derelle E."/>
            <person name="Everett M.V."/>
            <person name="Foulon E."/>
            <person name="Grimwood J."/>
            <person name="Gundlach H."/>
            <person name="Henrissat B."/>
            <person name="Napoli C."/>
            <person name="McDonald S.M."/>
            <person name="Parker M.S."/>
            <person name="Rombauts S."/>
            <person name="Salamov A."/>
            <person name="Von Dassow P."/>
            <person name="Badger J.H."/>
            <person name="Coutinho P.M."/>
            <person name="Demir E."/>
            <person name="Dubchak I."/>
            <person name="Gentemann C."/>
            <person name="Eikrem W."/>
            <person name="Gready J.E."/>
            <person name="John U."/>
            <person name="Lanier W."/>
            <person name="Lindquist E.A."/>
            <person name="Lucas S."/>
            <person name="Mayer K.F."/>
            <person name="Moreau H."/>
            <person name="Not F."/>
            <person name="Otillar R."/>
            <person name="Panaud O."/>
            <person name="Pangilinan J."/>
            <person name="Paulsen I."/>
            <person name="Piegu B."/>
            <person name="Poliakov A."/>
            <person name="Robbens S."/>
            <person name="Schmutz J."/>
            <person name="Toulza E."/>
            <person name="Wyss T."/>
            <person name="Zelensky A."/>
            <person name="Zhou K."/>
            <person name="Armbrust E.V."/>
            <person name="Bhattacharya D."/>
            <person name="Goodenough U.W."/>
            <person name="Van de Peer Y."/>
            <person name="Grigoriev I.V."/>
        </authorList>
    </citation>
    <scope>NUCLEOTIDE SEQUENCE [LARGE SCALE GENOMIC DNA]</scope>
    <source>
        <strain evidence="10">RCC299 / NOUM17</strain>
    </source>
</reference>
<comment type="subcellular location">
    <subcellularLocation>
        <location evidence="1">Cytoplasm</location>
        <location evidence="1">Cytoskeleton</location>
        <location evidence="1">Microtubule organizing center</location>
        <location evidence="1">Centrosome</location>
    </subcellularLocation>
</comment>
<dbReference type="PANTHER" id="PTHR44281">
    <property type="entry name" value="SPINDLE ASSEMBLY ABNORMAL PROTEIN 6 HOMOLOG"/>
    <property type="match status" value="1"/>
</dbReference>
<dbReference type="CDD" id="cd10142">
    <property type="entry name" value="HD_SAS6_N"/>
    <property type="match status" value="1"/>
</dbReference>
<keyword evidence="4" id="KW-0206">Cytoskeleton</keyword>
<evidence type="ECO:0000256" key="4">
    <source>
        <dbReference type="ARBA" id="ARBA00023212"/>
    </source>
</evidence>
<dbReference type="GeneID" id="8250066"/>
<organism evidence="9 10">
    <name type="scientific">Micromonas commoda (strain RCC299 / NOUM17 / CCMP2709)</name>
    <name type="common">Picoplanktonic green alga</name>
    <dbReference type="NCBI Taxonomy" id="296587"/>
    <lineage>
        <taxon>Eukaryota</taxon>
        <taxon>Viridiplantae</taxon>
        <taxon>Chlorophyta</taxon>
        <taxon>Mamiellophyceae</taxon>
        <taxon>Mamiellales</taxon>
        <taxon>Mamiellaceae</taxon>
        <taxon>Micromonas</taxon>
    </lineage>
</organism>
<keyword evidence="5" id="KW-0131">Cell cycle</keyword>
<dbReference type="InterPro" id="IPR038558">
    <property type="entry name" value="SAS-6_N_sf"/>
</dbReference>
<dbReference type="Gene3D" id="2.170.210.20">
    <property type="entry name" value="Spindle assembly abnormal protein 6, N-terminal domain"/>
    <property type="match status" value="1"/>
</dbReference>
<feature type="region of interest" description="Disordered" evidence="7">
    <location>
        <begin position="378"/>
        <end position="403"/>
    </location>
</feature>
<dbReference type="OrthoDB" id="49058at2759"/>
<evidence type="ECO:0000256" key="1">
    <source>
        <dbReference type="ARBA" id="ARBA00004300"/>
    </source>
</evidence>
<dbReference type="InterPro" id="IPR032396">
    <property type="entry name" value="SAS-6_N"/>
</dbReference>
<dbReference type="InParanoid" id="C1FDG9"/>
<evidence type="ECO:0000256" key="3">
    <source>
        <dbReference type="ARBA" id="ARBA00023054"/>
    </source>
</evidence>
<name>C1FDG9_MICCC</name>
<dbReference type="STRING" id="296587.C1FDG9"/>